<keyword evidence="2" id="KW-1185">Reference proteome</keyword>
<evidence type="ECO:0000313" key="1">
    <source>
        <dbReference type="EMBL" id="KHG11534.1"/>
    </source>
</evidence>
<dbReference type="AlphaFoldDB" id="A0A0B0NI95"/>
<evidence type="ECO:0000313" key="2">
    <source>
        <dbReference type="Proteomes" id="UP000032142"/>
    </source>
</evidence>
<proteinExistence type="predicted"/>
<dbReference type="Proteomes" id="UP000032142">
    <property type="component" value="Unassembled WGS sequence"/>
</dbReference>
<name>A0A0B0NI95_GOSAR</name>
<organism evidence="1 2">
    <name type="scientific">Gossypium arboreum</name>
    <name type="common">Tree cotton</name>
    <name type="synonym">Gossypium nanking</name>
    <dbReference type="NCBI Taxonomy" id="29729"/>
    <lineage>
        <taxon>Eukaryota</taxon>
        <taxon>Viridiplantae</taxon>
        <taxon>Streptophyta</taxon>
        <taxon>Embryophyta</taxon>
        <taxon>Tracheophyta</taxon>
        <taxon>Spermatophyta</taxon>
        <taxon>Magnoliopsida</taxon>
        <taxon>eudicotyledons</taxon>
        <taxon>Gunneridae</taxon>
        <taxon>Pentapetalae</taxon>
        <taxon>rosids</taxon>
        <taxon>malvids</taxon>
        <taxon>Malvales</taxon>
        <taxon>Malvaceae</taxon>
        <taxon>Malvoideae</taxon>
        <taxon>Gossypium</taxon>
    </lineage>
</organism>
<protein>
    <submittedName>
        <fullName evidence="1">Uncharacterized protein</fullName>
    </submittedName>
</protein>
<gene>
    <name evidence="1" type="ORF">F383_14552</name>
</gene>
<accession>A0A0B0NI95</accession>
<reference evidence="2" key="1">
    <citation type="submission" date="2014-09" db="EMBL/GenBank/DDBJ databases">
        <authorList>
            <person name="Mudge J."/>
            <person name="Ramaraj T."/>
            <person name="Lindquist I.E."/>
            <person name="Bharti A.K."/>
            <person name="Sundararajan A."/>
            <person name="Cameron C.T."/>
            <person name="Woodward J.E."/>
            <person name="May G.D."/>
            <person name="Brubaker C."/>
            <person name="Broadhvest J."/>
            <person name="Wilkins T.A."/>
        </authorList>
    </citation>
    <scope>NUCLEOTIDE SEQUENCE</scope>
    <source>
        <strain evidence="2">cv. AKA8401</strain>
    </source>
</reference>
<sequence>MAVSCQAELVFALINIQRVNPQQFTGKRLEENTSLQSAEASGWSQSALPAAGCEPNSLRPPITLHRIWYCN</sequence>
<dbReference type="EMBL" id="KN396022">
    <property type="protein sequence ID" value="KHG11534.1"/>
    <property type="molecule type" value="Genomic_DNA"/>
</dbReference>